<dbReference type="CDD" id="cd00561">
    <property type="entry name" value="CobA_ACA"/>
    <property type="match status" value="1"/>
</dbReference>
<keyword evidence="6" id="KW-0812">Transmembrane</keyword>
<feature type="region of interest" description="Disordered" evidence="9">
    <location>
        <begin position="307"/>
        <end position="336"/>
    </location>
</feature>
<evidence type="ECO:0000256" key="1">
    <source>
        <dbReference type="ARBA" id="ARBA00004651"/>
    </source>
</evidence>
<name>A0AA35WYF9_GEOBA</name>
<feature type="compositionally biased region" description="Basic residues" evidence="9">
    <location>
        <begin position="312"/>
        <end position="323"/>
    </location>
</feature>
<dbReference type="InterPro" id="IPR027417">
    <property type="entry name" value="P-loop_NTPase"/>
</dbReference>
<evidence type="ECO:0000256" key="9">
    <source>
        <dbReference type="SAM" id="MobiDB-lite"/>
    </source>
</evidence>
<keyword evidence="8" id="KW-0472">Membrane</keyword>
<gene>
    <name evidence="10" type="ORF">GBAR_LOCUS17776</name>
</gene>
<evidence type="ECO:0000256" key="2">
    <source>
        <dbReference type="ARBA" id="ARBA00004953"/>
    </source>
</evidence>
<dbReference type="AlphaFoldDB" id="A0AA35WYF9"/>
<comment type="pathway">
    <text evidence="2">Cofactor biosynthesis; adenosylcobalamin biosynthesis.</text>
</comment>
<organism evidence="10 11">
    <name type="scientific">Geodia barretti</name>
    <name type="common">Barrett's horny sponge</name>
    <dbReference type="NCBI Taxonomy" id="519541"/>
    <lineage>
        <taxon>Eukaryota</taxon>
        <taxon>Metazoa</taxon>
        <taxon>Porifera</taxon>
        <taxon>Demospongiae</taxon>
        <taxon>Heteroscleromorpha</taxon>
        <taxon>Tetractinellida</taxon>
        <taxon>Astrophorina</taxon>
        <taxon>Geodiidae</taxon>
        <taxon>Geodia</taxon>
    </lineage>
</organism>
<protein>
    <submittedName>
        <fullName evidence="10">Corrinoid adenosyltransferase</fullName>
    </submittedName>
</protein>
<dbReference type="PANTHER" id="PTHR34308">
    <property type="entry name" value="COBALAMIN BIOSYNTHESIS PROTEIN CBIB"/>
    <property type="match status" value="1"/>
</dbReference>
<keyword evidence="5" id="KW-0169">Cobalamin biosynthesis</keyword>
<dbReference type="NCBIfam" id="TIGR00708">
    <property type="entry name" value="cobA"/>
    <property type="match status" value="1"/>
</dbReference>
<evidence type="ECO:0000313" key="11">
    <source>
        <dbReference type="Proteomes" id="UP001174909"/>
    </source>
</evidence>
<comment type="similarity">
    <text evidence="3">Belongs to the CobD/CbiB family.</text>
</comment>
<comment type="caution">
    <text evidence="10">The sequence shown here is derived from an EMBL/GenBank/DDBJ whole genome shotgun (WGS) entry which is preliminary data.</text>
</comment>
<dbReference type="GO" id="GO:0005524">
    <property type="term" value="F:ATP binding"/>
    <property type="evidence" value="ECO:0007669"/>
    <property type="project" value="InterPro"/>
</dbReference>
<evidence type="ECO:0000256" key="8">
    <source>
        <dbReference type="ARBA" id="ARBA00023136"/>
    </source>
</evidence>
<dbReference type="Pfam" id="PF03186">
    <property type="entry name" value="CobD_Cbib"/>
    <property type="match status" value="1"/>
</dbReference>
<dbReference type="InterPro" id="IPR004485">
    <property type="entry name" value="Cobalamin_biosynth_CobD/CbiB"/>
</dbReference>
<keyword evidence="4" id="KW-1003">Cell membrane</keyword>
<dbReference type="GO" id="GO:0008817">
    <property type="term" value="F:corrinoid adenosyltransferase activity"/>
    <property type="evidence" value="ECO:0007669"/>
    <property type="project" value="InterPro"/>
</dbReference>
<proteinExistence type="inferred from homology"/>
<evidence type="ECO:0000256" key="7">
    <source>
        <dbReference type="ARBA" id="ARBA00022989"/>
    </source>
</evidence>
<dbReference type="PANTHER" id="PTHR34308:SF1">
    <property type="entry name" value="COBALAMIN BIOSYNTHESIS PROTEIN CBIB"/>
    <property type="match status" value="1"/>
</dbReference>
<evidence type="ECO:0000256" key="5">
    <source>
        <dbReference type="ARBA" id="ARBA00022573"/>
    </source>
</evidence>
<keyword evidence="11" id="KW-1185">Reference proteome</keyword>
<reference evidence="10" key="1">
    <citation type="submission" date="2023-03" db="EMBL/GenBank/DDBJ databases">
        <authorList>
            <person name="Steffen K."/>
            <person name="Cardenas P."/>
        </authorList>
    </citation>
    <scope>NUCLEOTIDE SEQUENCE</scope>
</reference>
<feature type="region of interest" description="Disordered" evidence="9">
    <location>
        <begin position="354"/>
        <end position="373"/>
    </location>
</feature>
<dbReference type="Pfam" id="PF02572">
    <property type="entry name" value="CobA_CobO_BtuR"/>
    <property type="match status" value="1"/>
</dbReference>
<dbReference type="InterPro" id="IPR003724">
    <property type="entry name" value="CblAdoTrfase_CobA"/>
</dbReference>
<dbReference type="Pfam" id="PF01955">
    <property type="entry name" value="CbiZ"/>
    <property type="match status" value="1"/>
</dbReference>
<evidence type="ECO:0000256" key="4">
    <source>
        <dbReference type="ARBA" id="ARBA00022475"/>
    </source>
</evidence>
<dbReference type="SUPFAM" id="SSF52540">
    <property type="entry name" value="P-loop containing nucleoside triphosphate hydrolases"/>
    <property type="match status" value="1"/>
</dbReference>
<evidence type="ECO:0000256" key="3">
    <source>
        <dbReference type="ARBA" id="ARBA00006263"/>
    </source>
</evidence>
<comment type="subcellular location">
    <subcellularLocation>
        <location evidence="1">Cell membrane</location>
        <topology evidence="1">Multi-pass membrane protein</topology>
    </subcellularLocation>
</comment>
<sequence>MTVPLHPVSGDVLCRSALFAARRFGRYLVVELLAPHRVISTSAVGGGQRDDLRFLVNHQSCEGQGDQERYELISRMGLDAYHRAVCGEIGIDPDHTALMGTAANMAYAVHRSAAFEDLRVDAFTTAGVSGNAARAGDPAAWMETDDGWRKVSPYAGTINTILLLACPVTPSAHARAVITMTEAKSAALAELAVPSRYSPLIATGTGTDQICLAAPFDPSRKPKDSTSPHVKLGEIIGVAVKASVKEALCWQNGLEPSRTRDLFHALGRFGLTAARAAERLQALLSERRYDLLEKNWNAVFHDPGERGGGPCVRRRARPRRVRHAPAGSGERGAASAGSLPGLLAGGQAGILAGVPGRTRPVARRPGRVGPAGDRPRLERQVVLSSLAPRADLLAVAVVLDLLLGDPVYRWHPVRLIGGSLRWIEARLRAAGADGYLGGLLALRDLLKHVGAINTAAVAGDLAAARQAAGRLVGRDTDRMDAAACRRSGIESLAENLVDGFVSPIFWYCLAGVPGIVVFKTVSTMDSMVGYKTARYLAFGWCGARLDDLMNLIPARLTWLLIACAAVLTPGSSSRGALRIGWRQHAVVPGPNAGWSEAALAGAIRRRLAGPIWLGGRRVTDVWIGDPAAAAAGTSADCRQARQTVLVTVAFGRWCGNRLAGCGVAAWGVICIGKQGGNMTGANGGAHEERAHKERMKIVQAEQRRKRAAATNPGQGLVLVYTGNGKGKSSSAFGVMARALGWGQTIGVVQFIKGDWVTGERQFFERFPDQVAWHTMGEGFTWDTQDRARDTAVAEAAFARACEMLAGGEYDLVVLDEINVVLHYDYLSSSAVLDGLKARAPRTSVILTGRDAKSEIADYADLVSEMREVKHPFAAGIKAQRGLDF</sequence>
<dbReference type="InterPro" id="IPR002808">
    <property type="entry name" value="AdoCbi_amidolase"/>
</dbReference>
<dbReference type="EMBL" id="CASHTH010002528">
    <property type="protein sequence ID" value="CAI8031300.1"/>
    <property type="molecule type" value="Genomic_DNA"/>
</dbReference>
<evidence type="ECO:0000256" key="6">
    <source>
        <dbReference type="ARBA" id="ARBA00022692"/>
    </source>
</evidence>
<dbReference type="Proteomes" id="UP001174909">
    <property type="component" value="Unassembled WGS sequence"/>
</dbReference>
<accession>A0AA35WYF9</accession>
<dbReference type="Gene3D" id="3.40.50.300">
    <property type="entry name" value="P-loop containing nucleotide triphosphate hydrolases"/>
    <property type="match status" value="1"/>
</dbReference>
<evidence type="ECO:0000313" key="10">
    <source>
        <dbReference type="EMBL" id="CAI8031300.1"/>
    </source>
</evidence>
<dbReference type="GO" id="GO:0005886">
    <property type="term" value="C:plasma membrane"/>
    <property type="evidence" value="ECO:0007669"/>
    <property type="project" value="UniProtKB-SubCell"/>
</dbReference>
<dbReference type="HAMAP" id="MF_00024">
    <property type="entry name" value="CobD_CbiB"/>
    <property type="match status" value="1"/>
</dbReference>
<keyword evidence="7" id="KW-1133">Transmembrane helix</keyword>
<feature type="compositionally biased region" description="Low complexity" evidence="9">
    <location>
        <begin position="324"/>
        <end position="336"/>
    </location>
</feature>
<dbReference type="GO" id="GO:0048472">
    <property type="term" value="F:threonine-phosphate decarboxylase activity"/>
    <property type="evidence" value="ECO:0007669"/>
    <property type="project" value="InterPro"/>
</dbReference>
<dbReference type="NCBIfam" id="NF004637">
    <property type="entry name" value="PRK05986.1"/>
    <property type="match status" value="1"/>
</dbReference>